<dbReference type="HAMAP" id="MF_00818">
    <property type="entry name" value="QueF_type1"/>
    <property type="match status" value="1"/>
</dbReference>
<evidence type="ECO:0000256" key="5">
    <source>
        <dbReference type="HAMAP-Rule" id="MF_00818"/>
    </source>
</evidence>
<evidence type="ECO:0000313" key="6">
    <source>
        <dbReference type="EMBL" id="TDQ37381.1"/>
    </source>
</evidence>
<comment type="caution">
    <text evidence="5">Lacks conserved residue(s) required for the propagation of feature annotation.</text>
</comment>
<keyword evidence="7" id="KW-1185">Reference proteome</keyword>
<dbReference type="Pfam" id="PF14489">
    <property type="entry name" value="QueF"/>
    <property type="match status" value="1"/>
</dbReference>
<dbReference type="InterPro" id="IPR043133">
    <property type="entry name" value="GTP-CH-I_C/QueF"/>
</dbReference>
<dbReference type="GO" id="GO:0008616">
    <property type="term" value="P:tRNA queuosine(34) biosynthetic process"/>
    <property type="evidence" value="ECO:0007669"/>
    <property type="project" value="UniProtKB-UniRule"/>
</dbReference>
<dbReference type="PANTHER" id="PTHR34354:SF1">
    <property type="entry name" value="NADPH-DEPENDENT 7-CYANO-7-DEAZAGUANINE REDUCTASE"/>
    <property type="match status" value="1"/>
</dbReference>
<protein>
    <recommendedName>
        <fullName evidence="5">NADPH-dependent 7-cyano-7-deazaguanine reductase</fullName>
        <ecNumber evidence="5">1.7.1.13</ecNumber>
    </recommendedName>
    <alternativeName>
        <fullName evidence="5">7-cyano-7-carbaguanine reductase</fullName>
    </alternativeName>
    <alternativeName>
        <fullName evidence="5">NADPH-dependent nitrile oxidoreductase</fullName>
    </alternativeName>
    <alternativeName>
        <fullName evidence="5">PreQ(0) reductase</fullName>
    </alternativeName>
</protein>
<proteinExistence type="inferred from homology"/>
<feature type="active site" description="Proton donor" evidence="5">
    <location>
        <position position="57"/>
    </location>
</feature>
<keyword evidence="2 5" id="KW-0671">Queuosine biosynthesis</keyword>
<dbReference type="EMBL" id="SNYJ01000013">
    <property type="protein sequence ID" value="TDQ37381.1"/>
    <property type="molecule type" value="Genomic_DNA"/>
</dbReference>
<dbReference type="Proteomes" id="UP000295632">
    <property type="component" value="Unassembled WGS sequence"/>
</dbReference>
<gene>
    <name evidence="5" type="primary">queF</name>
    <name evidence="6" type="ORF">EV213_11315</name>
</gene>
<dbReference type="SUPFAM" id="SSF55620">
    <property type="entry name" value="Tetrahydrobiopterin biosynthesis enzymes-like"/>
    <property type="match status" value="1"/>
</dbReference>
<dbReference type="NCBIfam" id="TIGR03139">
    <property type="entry name" value="QueF-II"/>
    <property type="match status" value="1"/>
</dbReference>
<organism evidence="6 7">
    <name type="scientific">Aureibacillus halotolerans</name>
    <dbReference type="NCBI Taxonomy" id="1508390"/>
    <lineage>
        <taxon>Bacteria</taxon>
        <taxon>Bacillati</taxon>
        <taxon>Bacillota</taxon>
        <taxon>Bacilli</taxon>
        <taxon>Bacillales</taxon>
        <taxon>Bacillaceae</taxon>
        <taxon>Aureibacillus</taxon>
    </lineage>
</organism>
<dbReference type="InterPro" id="IPR016856">
    <property type="entry name" value="QueF_type1"/>
</dbReference>
<dbReference type="EC" id="1.7.1.13" evidence="5"/>
<dbReference type="GO" id="GO:0005737">
    <property type="term" value="C:cytoplasm"/>
    <property type="evidence" value="ECO:0007669"/>
    <property type="project" value="UniProtKB-SubCell"/>
</dbReference>
<sequence length="131" mass="14494">MNEASWLPTSGPMPRPDSVEQAKTILANEAFEAPNVQTITFRALEFTAVCPRTGQPDFGRVTIQYTPNKKCIESKALKFYLWSFRDEGCFCESLAARIADDIVEAITPQSVSVTVHQSPRGGIELEATAER</sequence>
<comment type="catalytic activity">
    <reaction evidence="5">
        <text>7-aminomethyl-7-carbaguanine + 2 NADP(+) = 7-cyano-7-carbaguanine + 2 NADPH + 3 H(+)</text>
        <dbReference type="Rhea" id="RHEA:13409"/>
        <dbReference type="ChEBI" id="CHEBI:15378"/>
        <dbReference type="ChEBI" id="CHEBI:45075"/>
        <dbReference type="ChEBI" id="CHEBI:57783"/>
        <dbReference type="ChEBI" id="CHEBI:58349"/>
        <dbReference type="ChEBI" id="CHEBI:58703"/>
        <dbReference type="EC" id="1.7.1.13"/>
    </reaction>
</comment>
<keyword evidence="1 5" id="KW-0963">Cytoplasm</keyword>
<comment type="function">
    <text evidence="5">Catalyzes the NADPH-dependent reduction of 7-cyano-7-deazaguanine (preQ0) to 7-aminomethyl-7-deazaguanine (preQ1).</text>
</comment>
<dbReference type="Gene3D" id="3.30.1130.10">
    <property type="match status" value="1"/>
</dbReference>
<keyword evidence="4 5" id="KW-0560">Oxidoreductase</keyword>
<evidence type="ECO:0000256" key="1">
    <source>
        <dbReference type="ARBA" id="ARBA00022490"/>
    </source>
</evidence>
<feature type="active site" description="Thioimide intermediate" evidence="5">
    <location>
        <position position="50"/>
    </location>
</feature>
<name>A0A4R6TVD8_9BACI</name>
<dbReference type="PANTHER" id="PTHR34354">
    <property type="entry name" value="NADPH-DEPENDENT 7-CYANO-7-DEAZAGUANINE REDUCTASE"/>
    <property type="match status" value="1"/>
</dbReference>
<dbReference type="AlphaFoldDB" id="A0A4R6TVD8"/>
<comment type="subcellular location">
    <subcellularLocation>
        <location evidence="5">Cytoplasm</location>
    </subcellularLocation>
</comment>
<dbReference type="OrthoDB" id="9795077at2"/>
<accession>A0A4R6TVD8</accession>
<evidence type="ECO:0000313" key="7">
    <source>
        <dbReference type="Proteomes" id="UP000295632"/>
    </source>
</evidence>
<reference evidence="6 7" key="1">
    <citation type="submission" date="2019-03" db="EMBL/GenBank/DDBJ databases">
        <title>Genomic Encyclopedia of Type Strains, Phase IV (KMG-IV): sequencing the most valuable type-strain genomes for metagenomic binning, comparative biology and taxonomic classification.</title>
        <authorList>
            <person name="Goeker M."/>
        </authorList>
    </citation>
    <scope>NUCLEOTIDE SEQUENCE [LARGE SCALE GENOMIC DNA]</scope>
    <source>
        <strain evidence="6 7">DSM 28697</strain>
    </source>
</reference>
<dbReference type="GO" id="GO:0033739">
    <property type="term" value="F:preQ1 synthase activity"/>
    <property type="evidence" value="ECO:0007669"/>
    <property type="project" value="UniProtKB-UniRule"/>
</dbReference>
<evidence type="ECO:0000256" key="3">
    <source>
        <dbReference type="ARBA" id="ARBA00022857"/>
    </source>
</evidence>
<dbReference type="InterPro" id="IPR029500">
    <property type="entry name" value="QueF"/>
</dbReference>
<dbReference type="UniPathway" id="UPA00392"/>
<keyword evidence="3 5" id="KW-0521">NADP</keyword>
<comment type="caution">
    <text evidence="6">The sequence shown here is derived from an EMBL/GenBank/DDBJ whole genome shotgun (WGS) entry which is preliminary data.</text>
</comment>
<dbReference type="RefSeq" id="WP_133581232.1">
    <property type="nucleotide sequence ID" value="NZ_SNYJ01000013.1"/>
</dbReference>
<evidence type="ECO:0000256" key="2">
    <source>
        <dbReference type="ARBA" id="ARBA00022785"/>
    </source>
</evidence>
<feature type="binding site" evidence="5">
    <location>
        <begin position="72"/>
        <end position="74"/>
    </location>
    <ligand>
        <name>substrate</name>
    </ligand>
</feature>
<evidence type="ECO:0000256" key="4">
    <source>
        <dbReference type="ARBA" id="ARBA00023002"/>
    </source>
</evidence>
<dbReference type="InterPro" id="IPR050084">
    <property type="entry name" value="NADPH_dep_7-cyano-7-deazaG_red"/>
</dbReference>
<comment type="similarity">
    <text evidence="5">Belongs to the GTP cyclohydrolase I family. QueF type 1 subfamily.</text>
</comment>
<comment type="pathway">
    <text evidence="5">tRNA modification; tRNA-queuosine biosynthesis.</text>
</comment>